<evidence type="ECO:0000313" key="3">
    <source>
        <dbReference type="Proteomes" id="UP000198210"/>
    </source>
</evidence>
<gene>
    <name evidence="2" type="ORF">GA0074704_3665</name>
</gene>
<dbReference type="AlphaFoldDB" id="A0A1C5IPH3"/>
<evidence type="ECO:0000313" key="2">
    <source>
        <dbReference type="EMBL" id="SCG60248.1"/>
    </source>
</evidence>
<proteinExistence type="predicted"/>
<feature type="domain" description="DUF6603" evidence="1">
    <location>
        <begin position="462"/>
        <end position="1020"/>
    </location>
</feature>
<name>A0A1C5IPH3_9ACTN</name>
<keyword evidence="3" id="KW-1185">Reference proteome</keyword>
<dbReference type="Proteomes" id="UP000198210">
    <property type="component" value="Chromosome I"/>
</dbReference>
<dbReference type="InterPro" id="IPR046538">
    <property type="entry name" value="DUF6603"/>
</dbReference>
<dbReference type="EMBL" id="LT607751">
    <property type="protein sequence ID" value="SCG60248.1"/>
    <property type="molecule type" value="Genomic_DNA"/>
</dbReference>
<dbReference type="Pfam" id="PF20248">
    <property type="entry name" value="DUF6603"/>
    <property type="match status" value="1"/>
</dbReference>
<organism evidence="2 3">
    <name type="scientific">Micromonospora siamensis</name>
    <dbReference type="NCBI Taxonomy" id="299152"/>
    <lineage>
        <taxon>Bacteria</taxon>
        <taxon>Bacillati</taxon>
        <taxon>Actinomycetota</taxon>
        <taxon>Actinomycetes</taxon>
        <taxon>Micromonosporales</taxon>
        <taxon>Micromonosporaceae</taxon>
        <taxon>Micromonospora</taxon>
    </lineage>
</organism>
<evidence type="ECO:0000259" key="1">
    <source>
        <dbReference type="Pfam" id="PF20248"/>
    </source>
</evidence>
<reference evidence="2 3" key="1">
    <citation type="submission" date="2016-06" db="EMBL/GenBank/DDBJ databases">
        <authorList>
            <person name="Kjaerup R.B."/>
            <person name="Dalgaard T.S."/>
            <person name="Juul-Madsen H.R."/>
        </authorList>
    </citation>
    <scope>NUCLEOTIDE SEQUENCE [LARGE SCALE GENOMIC DNA]</scope>
    <source>
        <strain evidence="2 3">DSM 45097</strain>
    </source>
</reference>
<accession>A0A1C5IPH3</accession>
<sequence length="1184" mass="124447">MTSPLTPADAPTPPDPPADVRAELLREVTLLLAPLRAAVDDRGWRAELFAAIGWNLDGIAGFPVATIENLLSAVREAVDRLQPLIDQPTTDLKAYKPALAALKRCFDAVRALKTAFDGWSGIALPDAPAIGADLVNYLVATYLRRHRPTLAAVLWALALIDGPPPPIEPVVDPGTGKEVRFSSVTPRLRVDRLPALIGDPVGQLRSRYLTKEGLATRAATDAVADLLLPAIAGVLNRLGTPITALYGAEIPELGDSAEAARHLLHVFVRTGPGAFADGDAGFTLLVGLAGDEDGRLGLMIAPKGAVAFEDTIGDWTATLTAALQTASVIAVGPDGLTTDLPDAAAVDLRADLGLVRTGAAIRVGGATGTRLEIDGPIRVTGFAQLTRDYQDFGVEVSCGTARLVVSGADGDGFLGRVLPDDATLRFELGIGWSRRRGLFLTGGAALTAHVDVAAVLGDVARLDSLDVELSPTGPKDATQALTVTATASGRVRLGPVGVTVQGVGMRARLAFPDGGGNLGPVDLDLGFQPPHGVALRIDGGAVTGAGFLSFDADAAKYAGGIDLEFAKLRLSALGLLATRMPDGRPGFSLLVVINARFPKPIPLGFGFNLAAVGGIVGVNRAAAVDRLRAGLRAGSLGAVLSPGDILGDERRLLDDLDALFPVTPGRHLFGPTAQLTWGVPTAVTIDLALALELPRPLRFIAAGRVRTLLPDERKPVAVINMDALGVLDTGEGTLALDATLYDSQLAGWRLSGDMALRARWTGRSEFVMSAGGFHPRFRPPVGFPELRRMTMEIGEDRFWLRMQAYLALTSNTLQFGSRVEFHAETGDFTADGHFTFDAVVRFAPFGFEFDLSLGVAIRWKGRLLLGITADLYVAGPGRWQVRGHAEIKLLFLSATVRFNATFGSQPALPPAPPQDVAALVRDALAEPGAWHVEERADLPALTMRAGITWSDLLVSPSARVSVRQRIAPVGGTHLDHFGQAPIDGSAELRIDSATLGGVPAQLADVKDEFAPAQFFALSDEQKLAADGFDLLPSGVSFAATDTIAYDQAGPAAVVIAYQTKVIDEPDPAGPGRTVAGGLPRSVWVLGGAQLDRLAHGGAAGRAATRSTGLARFRAPGLPITVRDPGFLIVDRATLRPAGPAPAVDERWSRSEATDRLRRWSADHPDHDLMIVAAPEAVTGSAVPA</sequence>
<dbReference type="RefSeq" id="WP_157743713.1">
    <property type="nucleotide sequence ID" value="NZ_JBHLYF010000023.1"/>
</dbReference>
<protein>
    <recommendedName>
        <fullName evidence="1">DUF6603 domain-containing protein</fullName>
    </recommendedName>
</protein>